<comment type="caution">
    <text evidence="1">The sequence shown here is derived from an EMBL/GenBank/DDBJ whole genome shotgun (WGS) entry which is preliminary data.</text>
</comment>
<sequence length="53" mass="5703">MIVIRASIGAIKVSIGAIRAGIGVFKANAGAIRKNICDQESFIIKYFHKQNLG</sequence>
<proteinExistence type="predicted"/>
<reference evidence="1 2" key="1">
    <citation type="submission" date="2014-02" db="EMBL/GenBank/DDBJ databases">
        <authorList>
            <person name="Sears C."/>
            <person name="Carroll K."/>
            <person name="Sack B.R."/>
            <person name="Qadri F."/>
            <person name="Myers L.L."/>
            <person name="Chung G.-T."/>
            <person name="Escheverria P."/>
            <person name="Fraser C.M."/>
            <person name="Sadzewicz L."/>
            <person name="Shefchek K.A."/>
            <person name="Tallon L."/>
            <person name="Das S.P."/>
            <person name="Daugherty S."/>
            <person name="Mongodin E.F."/>
        </authorList>
    </citation>
    <scope>NUCLEOTIDE SEQUENCE [LARGE SCALE GENOMIC DNA]</scope>
    <source>
        <strain evidence="1 2">3976T8</strain>
    </source>
</reference>
<dbReference type="EMBL" id="JGDS01000067">
    <property type="protein sequence ID" value="EXZ71401.1"/>
    <property type="molecule type" value="Genomic_DNA"/>
</dbReference>
<gene>
    <name evidence="1" type="ORF">M123_4177</name>
</gene>
<name>A0A016E2K3_BACFG</name>
<dbReference type="AlphaFoldDB" id="A0A016E2K3"/>
<organism evidence="1 2">
    <name type="scientific">Bacteroides fragilis str. 3976T8</name>
    <dbReference type="NCBI Taxonomy" id="1339314"/>
    <lineage>
        <taxon>Bacteria</taxon>
        <taxon>Pseudomonadati</taxon>
        <taxon>Bacteroidota</taxon>
        <taxon>Bacteroidia</taxon>
        <taxon>Bacteroidales</taxon>
        <taxon>Bacteroidaceae</taxon>
        <taxon>Bacteroides</taxon>
    </lineage>
</organism>
<evidence type="ECO:0000313" key="2">
    <source>
        <dbReference type="Proteomes" id="UP000020938"/>
    </source>
</evidence>
<protein>
    <submittedName>
        <fullName evidence="1">Uncharacterized protein</fullName>
    </submittedName>
</protein>
<accession>A0A016E2K3</accession>
<dbReference type="Proteomes" id="UP000020938">
    <property type="component" value="Unassembled WGS sequence"/>
</dbReference>
<evidence type="ECO:0000313" key="1">
    <source>
        <dbReference type="EMBL" id="EXZ71401.1"/>
    </source>
</evidence>